<dbReference type="KEGG" id="saqu:EJC51_26190"/>
<evidence type="ECO:0000259" key="1">
    <source>
        <dbReference type="Pfam" id="PF01636"/>
    </source>
</evidence>
<protein>
    <submittedName>
        <fullName evidence="2">Aminoglycoside phosphotransferase family protein</fullName>
    </submittedName>
</protein>
<evidence type="ECO:0000313" key="3">
    <source>
        <dbReference type="Proteomes" id="UP000280197"/>
    </source>
</evidence>
<dbReference type="GO" id="GO:0016740">
    <property type="term" value="F:transferase activity"/>
    <property type="evidence" value="ECO:0007669"/>
    <property type="project" value="UniProtKB-KW"/>
</dbReference>
<accession>A0A3Q9C2G6</accession>
<proteinExistence type="predicted"/>
<name>A0A3Q9C2G6_9ACTN</name>
<gene>
    <name evidence="2" type="ORF">EJC51_26190</name>
</gene>
<dbReference type="Proteomes" id="UP000280197">
    <property type="component" value="Chromosome"/>
</dbReference>
<feature type="domain" description="Aminoglycoside phosphotransferase" evidence="1">
    <location>
        <begin position="79"/>
        <end position="275"/>
    </location>
</feature>
<keyword evidence="2" id="KW-0808">Transferase</keyword>
<evidence type="ECO:0000313" key="2">
    <source>
        <dbReference type="EMBL" id="AZP19251.1"/>
    </source>
</evidence>
<dbReference type="SUPFAM" id="SSF56112">
    <property type="entry name" value="Protein kinase-like (PK-like)"/>
    <property type="match status" value="1"/>
</dbReference>
<dbReference type="InterPro" id="IPR002575">
    <property type="entry name" value="Aminoglycoside_PTrfase"/>
</dbReference>
<dbReference type="RefSeq" id="WP_126273325.1">
    <property type="nucleotide sequence ID" value="NZ_CP034463.1"/>
</dbReference>
<reference evidence="2 3" key="1">
    <citation type="submission" date="2018-12" db="EMBL/GenBank/DDBJ databases">
        <authorList>
            <person name="Li K."/>
        </authorList>
    </citation>
    <scope>NUCLEOTIDE SEQUENCE [LARGE SCALE GENOMIC DNA]</scope>
    <source>
        <strain evidence="3">CR22</strain>
    </source>
</reference>
<sequence>MQHEASMSVDRGNYQDTVTPWERPEWREAALGWAEDRLAARGLWPAGHWRVRLRPWSVLVRIGVRDGADVWFKANPPASAFEGALTAALAGWVPEHVLEPLAVDAGRGWALLPSGGEVFRDALERGAADVRAWEGATGQYARMQRALVPYVDEMSRLGVPDARAAALPSIFDSALAANTALEPADRARLTALRPRLLDWCAELAGTGVPDSLDHCDLHDGQLFHPGPGRFTFFDWGDANISHPFCSFTVPARRVRERYGPEALPRLRDAYLEPWTGDGRTLPELRRALTLATRLGALAPTRAWTRLFPGTSLPAADAACAEWLRGLCTEEHPR</sequence>
<keyword evidence="3" id="KW-1185">Reference proteome</keyword>
<organism evidence="2 3">
    <name type="scientific">Streptomyces aquilus</name>
    <dbReference type="NCBI Taxonomy" id="2548456"/>
    <lineage>
        <taxon>Bacteria</taxon>
        <taxon>Bacillati</taxon>
        <taxon>Actinomycetota</taxon>
        <taxon>Actinomycetes</taxon>
        <taxon>Kitasatosporales</taxon>
        <taxon>Streptomycetaceae</taxon>
        <taxon>Streptomyces</taxon>
    </lineage>
</organism>
<dbReference type="Pfam" id="PF01636">
    <property type="entry name" value="APH"/>
    <property type="match status" value="1"/>
</dbReference>
<dbReference type="InterPro" id="IPR011009">
    <property type="entry name" value="Kinase-like_dom_sf"/>
</dbReference>
<dbReference type="EMBL" id="CP034463">
    <property type="protein sequence ID" value="AZP19251.1"/>
    <property type="molecule type" value="Genomic_DNA"/>
</dbReference>
<dbReference type="AlphaFoldDB" id="A0A3Q9C2G6"/>